<dbReference type="EMBL" id="ML208457">
    <property type="protein sequence ID" value="TFK64872.1"/>
    <property type="molecule type" value="Genomic_DNA"/>
</dbReference>
<evidence type="ECO:0000313" key="1">
    <source>
        <dbReference type="EMBL" id="TFK64872.1"/>
    </source>
</evidence>
<dbReference type="Proteomes" id="UP000308600">
    <property type="component" value="Unassembled WGS sequence"/>
</dbReference>
<protein>
    <submittedName>
        <fullName evidence="1">Uncharacterized protein</fullName>
    </submittedName>
</protein>
<sequence>MQSPAPSSQSHQLHVQFMNENTNSGFADISMQVDSDAHERVAHGESLRPNYNHPFDKAKRHQTRIELKLSRERHEAQRKQRKLAQRRGREAEAMIVELQNLVKKASLKEEEAITLAADMRLKLMRDGIASEGEDEPDEFSDRLDDEVEGDDGSGDEQKRFDLEILEQESVVADFGSDT</sequence>
<gene>
    <name evidence="1" type="ORF">BDN72DRAFT_846203</name>
</gene>
<accession>A0ACD3AH10</accession>
<evidence type="ECO:0000313" key="2">
    <source>
        <dbReference type="Proteomes" id="UP000308600"/>
    </source>
</evidence>
<keyword evidence="2" id="KW-1185">Reference proteome</keyword>
<reference evidence="1 2" key="1">
    <citation type="journal article" date="2019" name="Nat. Ecol. Evol.">
        <title>Megaphylogeny resolves global patterns of mushroom evolution.</title>
        <authorList>
            <person name="Varga T."/>
            <person name="Krizsan K."/>
            <person name="Foldi C."/>
            <person name="Dima B."/>
            <person name="Sanchez-Garcia M."/>
            <person name="Sanchez-Ramirez S."/>
            <person name="Szollosi G.J."/>
            <person name="Szarkandi J.G."/>
            <person name="Papp V."/>
            <person name="Albert L."/>
            <person name="Andreopoulos W."/>
            <person name="Angelini C."/>
            <person name="Antonin V."/>
            <person name="Barry K.W."/>
            <person name="Bougher N.L."/>
            <person name="Buchanan P."/>
            <person name="Buyck B."/>
            <person name="Bense V."/>
            <person name="Catcheside P."/>
            <person name="Chovatia M."/>
            <person name="Cooper J."/>
            <person name="Damon W."/>
            <person name="Desjardin D."/>
            <person name="Finy P."/>
            <person name="Geml J."/>
            <person name="Haridas S."/>
            <person name="Hughes K."/>
            <person name="Justo A."/>
            <person name="Karasinski D."/>
            <person name="Kautmanova I."/>
            <person name="Kiss B."/>
            <person name="Kocsube S."/>
            <person name="Kotiranta H."/>
            <person name="LaButti K.M."/>
            <person name="Lechner B.E."/>
            <person name="Liimatainen K."/>
            <person name="Lipzen A."/>
            <person name="Lukacs Z."/>
            <person name="Mihaltcheva S."/>
            <person name="Morgado L.N."/>
            <person name="Niskanen T."/>
            <person name="Noordeloos M.E."/>
            <person name="Ohm R.A."/>
            <person name="Ortiz-Santana B."/>
            <person name="Ovrebo C."/>
            <person name="Racz N."/>
            <person name="Riley R."/>
            <person name="Savchenko A."/>
            <person name="Shiryaev A."/>
            <person name="Soop K."/>
            <person name="Spirin V."/>
            <person name="Szebenyi C."/>
            <person name="Tomsovsky M."/>
            <person name="Tulloss R.E."/>
            <person name="Uehling J."/>
            <person name="Grigoriev I.V."/>
            <person name="Vagvolgyi C."/>
            <person name="Papp T."/>
            <person name="Martin F.M."/>
            <person name="Miettinen O."/>
            <person name="Hibbett D.S."/>
            <person name="Nagy L.G."/>
        </authorList>
    </citation>
    <scope>NUCLEOTIDE SEQUENCE [LARGE SCALE GENOMIC DNA]</scope>
    <source>
        <strain evidence="1 2">NL-1719</strain>
    </source>
</reference>
<feature type="non-terminal residue" evidence="1">
    <location>
        <position position="178"/>
    </location>
</feature>
<proteinExistence type="predicted"/>
<organism evidence="1 2">
    <name type="scientific">Pluteus cervinus</name>
    <dbReference type="NCBI Taxonomy" id="181527"/>
    <lineage>
        <taxon>Eukaryota</taxon>
        <taxon>Fungi</taxon>
        <taxon>Dikarya</taxon>
        <taxon>Basidiomycota</taxon>
        <taxon>Agaricomycotina</taxon>
        <taxon>Agaricomycetes</taxon>
        <taxon>Agaricomycetidae</taxon>
        <taxon>Agaricales</taxon>
        <taxon>Pluteineae</taxon>
        <taxon>Pluteaceae</taxon>
        <taxon>Pluteus</taxon>
    </lineage>
</organism>
<name>A0ACD3AH10_9AGAR</name>